<dbReference type="Proteomes" id="UP001175271">
    <property type="component" value="Unassembled WGS sequence"/>
</dbReference>
<dbReference type="InterPro" id="IPR035547">
    <property type="entry name" value="Phospholipase_B"/>
</dbReference>
<dbReference type="GO" id="GO:0006644">
    <property type="term" value="P:phospholipid metabolic process"/>
    <property type="evidence" value="ECO:0007669"/>
    <property type="project" value="TreeGrafter"/>
</dbReference>
<dbReference type="InterPro" id="IPR036514">
    <property type="entry name" value="SGNH_hydro_sf"/>
</dbReference>
<sequence length="396" mass="43980">MTVWRLYKMHLLLKAFLLLAIASAVLPATLKDMGAPGFNCPASIMAKSKTVPTSAHQVRYADIKVVAALGDSLTAGNGAGAQNNDPVQVLLQYRGLVFHIGADKDLDEHITIPNILKKFNPNLFGASTGIGSVNVWESAQLNEGFPGAQSSDLPRQAKDLVDKMKSHHEVDVQNDWKLVNIFIGGNDICGYCHDKKHNKESTHSPYHFGDNIAQAVKILQEGLPRTIVSLTGMFNMRMLRRVDQGQLFCEGLHLFECECEIDQQFTNEEMSNVSLAYMQAEQQLQDSGMFDAKDDFTFVIQPFFEKIVQPPLLPDGKVDLSFFAPDCFHFSQFGHAAVAKELWNTIVQPVGVKQRQVNLTNYDVPLRCPDASNACPFFPTTKNSANCVKYWTAPDL</sequence>
<accession>A0AA39IR74</accession>
<protein>
    <recommendedName>
        <fullName evidence="4">Triacylglycerol lipase</fullName>
    </recommendedName>
</protein>
<evidence type="ECO:0000313" key="3">
    <source>
        <dbReference type="Proteomes" id="UP001175271"/>
    </source>
</evidence>
<comment type="caution">
    <text evidence="2">The sequence shown here is derived from an EMBL/GenBank/DDBJ whole genome shotgun (WGS) entry which is preliminary data.</text>
</comment>
<keyword evidence="3" id="KW-1185">Reference proteome</keyword>
<feature type="chain" id="PRO_5041216585" description="Triacylglycerol lipase" evidence="1">
    <location>
        <begin position="25"/>
        <end position="396"/>
    </location>
</feature>
<organism evidence="2 3">
    <name type="scientific">Steinernema hermaphroditum</name>
    <dbReference type="NCBI Taxonomy" id="289476"/>
    <lineage>
        <taxon>Eukaryota</taxon>
        <taxon>Metazoa</taxon>
        <taxon>Ecdysozoa</taxon>
        <taxon>Nematoda</taxon>
        <taxon>Chromadorea</taxon>
        <taxon>Rhabditida</taxon>
        <taxon>Tylenchina</taxon>
        <taxon>Panagrolaimomorpha</taxon>
        <taxon>Strongyloidoidea</taxon>
        <taxon>Steinernematidae</taxon>
        <taxon>Steinernema</taxon>
    </lineage>
</organism>
<dbReference type="EMBL" id="JAUCMV010000001">
    <property type="protein sequence ID" value="KAK0428007.1"/>
    <property type="molecule type" value="Genomic_DNA"/>
</dbReference>
<gene>
    <name evidence="2" type="ORF">QR680_010540</name>
</gene>
<dbReference type="SUPFAM" id="SSF52266">
    <property type="entry name" value="SGNH hydrolase"/>
    <property type="match status" value="1"/>
</dbReference>
<feature type="signal peptide" evidence="1">
    <location>
        <begin position="1"/>
        <end position="24"/>
    </location>
</feature>
<evidence type="ECO:0000256" key="1">
    <source>
        <dbReference type="SAM" id="SignalP"/>
    </source>
</evidence>
<dbReference type="InterPro" id="IPR038885">
    <property type="entry name" value="PLB1"/>
</dbReference>
<dbReference type="InterPro" id="IPR001087">
    <property type="entry name" value="GDSL"/>
</dbReference>
<proteinExistence type="predicted"/>
<dbReference type="PANTHER" id="PTHR21325:SF31">
    <property type="entry name" value="GH22081P-RELATED"/>
    <property type="match status" value="1"/>
</dbReference>
<dbReference type="AlphaFoldDB" id="A0AA39IR74"/>
<dbReference type="Gene3D" id="3.40.50.1110">
    <property type="entry name" value="SGNH hydrolase"/>
    <property type="match status" value="1"/>
</dbReference>
<keyword evidence="1" id="KW-0732">Signal</keyword>
<dbReference type="PANTHER" id="PTHR21325">
    <property type="entry name" value="PHOSPHOLIPASE B, PLB1"/>
    <property type="match status" value="1"/>
</dbReference>
<dbReference type="Pfam" id="PF00657">
    <property type="entry name" value="Lipase_GDSL"/>
    <property type="match status" value="1"/>
</dbReference>
<reference evidence="2" key="1">
    <citation type="submission" date="2023-06" db="EMBL/GenBank/DDBJ databases">
        <title>Genomic analysis of the entomopathogenic nematode Steinernema hermaphroditum.</title>
        <authorList>
            <person name="Schwarz E.M."/>
            <person name="Heppert J.K."/>
            <person name="Baniya A."/>
            <person name="Schwartz H.T."/>
            <person name="Tan C.-H."/>
            <person name="Antoshechkin I."/>
            <person name="Sternberg P.W."/>
            <person name="Goodrich-Blair H."/>
            <person name="Dillman A.R."/>
        </authorList>
    </citation>
    <scope>NUCLEOTIDE SEQUENCE</scope>
    <source>
        <strain evidence="2">PS9179</strain>
        <tissue evidence="2">Whole animal</tissue>
    </source>
</reference>
<evidence type="ECO:0000313" key="2">
    <source>
        <dbReference type="EMBL" id="KAK0428007.1"/>
    </source>
</evidence>
<name>A0AA39IR74_9BILA</name>
<dbReference type="GO" id="GO:0004620">
    <property type="term" value="F:phospholipase activity"/>
    <property type="evidence" value="ECO:0007669"/>
    <property type="project" value="InterPro"/>
</dbReference>
<dbReference type="CDD" id="cd01824">
    <property type="entry name" value="Phospholipase_B_like"/>
    <property type="match status" value="1"/>
</dbReference>
<dbReference type="FunFam" id="3.40.50.1110:FF:000017">
    <property type="entry name" value="Protein CBG05119"/>
    <property type="match status" value="1"/>
</dbReference>
<evidence type="ECO:0008006" key="4">
    <source>
        <dbReference type="Google" id="ProtNLM"/>
    </source>
</evidence>